<evidence type="ECO:0000313" key="3">
    <source>
        <dbReference type="Proteomes" id="UP001157134"/>
    </source>
</evidence>
<gene>
    <name evidence="2" type="ORF">tloyanaT_31540</name>
</gene>
<feature type="domain" description="DSBA-like thioredoxin" evidence="1">
    <location>
        <begin position="5"/>
        <end position="177"/>
    </location>
</feature>
<keyword evidence="3" id="KW-1185">Reference proteome</keyword>
<evidence type="ECO:0000313" key="2">
    <source>
        <dbReference type="EMBL" id="GLX86901.1"/>
    </source>
</evidence>
<dbReference type="PANTHER" id="PTHR13887">
    <property type="entry name" value="GLUTATHIONE S-TRANSFERASE KAPPA"/>
    <property type="match status" value="1"/>
</dbReference>
<dbReference type="Proteomes" id="UP001157134">
    <property type="component" value="Unassembled WGS sequence"/>
</dbReference>
<evidence type="ECO:0000259" key="1">
    <source>
        <dbReference type="Pfam" id="PF01323"/>
    </source>
</evidence>
<organism evidence="2 3">
    <name type="scientific">Thalassotalea loyana</name>
    <dbReference type="NCBI Taxonomy" id="280483"/>
    <lineage>
        <taxon>Bacteria</taxon>
        <taxon>Pseudomonadati</taxon>
        <taxon>Pseudomonadota</taxon>
        <taxon>Gammaproteobacteria</taxon>
        <taxon>Alteromonadales</taxon>
        <taxon>Colwelliaceae</taxon>
        <taxon>Thalassotalea</taxon>
    </lineage>
</organism>
<proteinExistence type="predicted"/>
<dbReference type="CDD" id="cd03025">
    <property type="entry name" value="DsbA_FrnE_like"/>
    <property type="match status" value="1"/>
</dbReference>
<dbReference type="EMBL" id="BSSV01000008">
    <property type="protein sequence ID" value="GLX86901.1"/>
    <property type="molecule type" value="Genomic_DNA"/>
</dbReference>
<dbReference type="Pfam" id="PF01323">
    <property type="entry name" value="DSBA"/>
    <property type="match status" value="1"/>
</dbReference>
<reference evidence="2 3" key="1">
    <citation type="submission" date="2023-03" db="EMBL/GenBank/DDBJ databases">
        <title>Thalassotalea loyana LMG 22536T draft genome sequence.</title>
        <authorList>
            <person name="Sawabe T."/>
        </authorList>
    </citation>
    <scope>NUCLEOTIDE SEQUENCE [LARGE SCALE GENOMIC DNA]</scope>
    <source>
        <strain evidence="2 3">LMG 22536</strain>
    </source>
</reference>
<dbReference type="Gene3D" id="3.40.30.10">
    <property type="entry name" value="Glutaredoxin"/>
    <property type="match status" value="1"/>
</dbReference>
<dbReference type="PANTHER" id="PTHR13887:SF54">
    <property type="entry name" value="DSBA FAMILY PROTEIN"/>
    <property type="match status" value="1"/>
</dbReference>
<dbReference type="SUPFAM" id="SSF52833">
    <property type="entry name" value="Thioredoxin-like"/>
    <property type="match status" value="1"/>
</dbReference>
<dbReference type="RefSeq" id="WP_284300414.1">
    <property type="nucleotide sequence ID" value="NZ_BSSV01000008.1"/>
</dbReference>
<dbReference type="Gene3D" id="1.10.472.60">
    <property type="entry name" value="putative protein disulfide isomerase domain"/>
    <property type="match status" value="1"/>
</dbReference>
<accession>A0ABQ6HJE0</accession>
<dbReference type="InterPro" id="IPR001853">
    <property type="entry name" value="DSBA-like_thioredoxin_dom"/>
</dbReference>
<name>A0ABQ6HJE0_9GAMM</name>
<comment type="caution">
    <text evidence="2">The sequence shown here is derived from an EMBL/GenBank/DDBJ whole genome shotgun (WGS) entry which is preliminary data.</text>
</comment>
<sequence>MRLIYVVDPMCAWCYGFQPQLDALLNRMPSATIEWVMGGLAPDNTSPMTMEMRQTISAYWHQIEAKTDVEFNHDYWRINTPYRSTYQACRAVIAANTLIEGSADAMVKAIQTAYYQKAQNPSLDKTLIECAKSIGLDDNLFAALMNSNEIQQQLTQHLHIAMQLGATGFPTLFYVNNANHALPLTHGYCLADELAQRLTLILQREKIDAQ</sequence>
<protein>
    <submittedName>
        <fullName evidence="2">DsbA family protein</fullName>
    </submittedName>
</protein>
<dbReference type="InterPro" id="IPR036249">
    <property type="entry name" value="Thioredoxin-like_sf"/>
</dbReference>